<protein>
    <submittedName>
        <fullName evidence="1">Uncharacterized protein</fullName>
    </submittedName>
</protein>
<organism evidence="1 2">
    <name type="scientific">Pseudoroseomonas cervicalis ATCC 49957</name>
    <dbReference type="NCBI Taxonomy" id="525371"/>
    <lineage>
        <taxon>Bacteria</taxon>
        <taxon>Pseudomonadati</taxon>
        <taxon>Pseudomonadota</taxon>
        <taxon>Alphaproteobacteria</taxon>
        <taxon>Acetobacterales</taxon>
        <taxon>Roseomonadaceae</taxon>
        <taxon>Roseomonas</taxon>
    </lineage>
</organism>
<accession>D5RIG2</accession>
<proteinExistence type="predicted"/>
<dbReference type="AlphaFoldDB" id="D5RIG2"/>
<gene>
    <name evidence="1" type="ORF">HMPREF0731_0872</name>
</gene>
<evidence type="ECO:0000313" key="2">
    <source>
        <dbReference type="Proteomes" id="UP000005324"/>
    </source>
</evidence>
<evidence type="ECO:0000313" key="1">
    <source>
        <dbReference type="EMBL" id="EFH12906.1"/>
    </source>
</evidence>
<keyword evidence="2" id="KW-1185">Reference proteome</keyword>
<dbReference type="HOGENOM" id="CLU_1585263_0_0_5"/>
<sequence>MTMDARFYLSSLVERVLHGEEAHFQREDALELLRLLPPPPLWRRIRLPLHVQVRGSVTGSEARGSAAGVGSVSVQEGERSFQYDSAARRTVRVGQWKLRHRASLRGGLSGRETLVIQRMMSDDFDEETALLRYQDGEPVGLFIQDVRYMPFFGVTLGFPVDRPWKLPR</sequence>
<dbReference type="Proteomes" id="UP000005324">
    <property type="component" value="Unassembled WGS sequence"/>
</dbReference>
<name>D5RIG2_9PROT</name>
<dbReference type="EMBL" id="ADVL01000149">
    <property type="protein sequence ID" value="EFH12906.1"/>
    <property type="molecule type" value="Genomic_DNA"/>
</dbReference>
<comment type="caution">
    <text evidence="1">The sequence shown here is derived from an EMBL/GenBank/DDBJ whole genome shotgun (WGS) entry which is preliminary data.</text>
</comment>
<reference evidence="1 2" key="1">
    <citation type="submission" date="2010-04" db="EMBL/GenBank/DDBJ databases">
        <authorList>
            <person name="Qin X."/>
            <person name="Bachman B."/>
            <person name="Battles P."/>
            <person name="Bell A."/>
            <person name="Bess C."/>
            <person name="Bickham C."/>
            <person name="Chaboub L."/>
            <person name="Chen D."/>
            <person name="Coyle M."/>
            <person name="Deiros D.R."/>
            <person name="Dinh H."/>
            <person name="Forbes L."/>
            <person name="Fowler G."/>
            <person name="Francisco L."/>
            <person name="Fu Q."/>
            <person name="Gubbala S."/>
            <person name="Hale W."/>
            <person name="Han Y."/>
            <person name="Hemphill L."/>
            <person name="Highlander S.K."/>
            <person name="Hirani K."/>
            <person name="Hogues M."/>
            <person name="Jackson L."/>
            <person name="Jakkamsetti A."/>
            <person name="Javaid M."/>
            <person name="Jiang H."/>
            <person name="Korchina V."/>
            <person name="Kovar C."/>
            <person name="Lara F."/>
            <person name="Lee S."/>
            <person name="Mata R."/>
            <person name="Mathew T."/>
            <person name="Moen C."/>
            <person name="Morales K."/>
            <person name="Munidasa M."/>
            <person name="Nazareth L."/>
            <person name="Ngo R."/>
            <person name="Nguyen L."/>
            <person name="Okwuonu G."/>
            <person name="Ongeri F."/>
            <person name="Patil S."/>
            <person name="Petrosino J."/>
            <person name="Pham C."/>
            <person name="Pham P."/>
            <person name="Pu L.-L."/>
            <person name="Puazo M."/>
            <person name="Raj R."/>
            <person name="Reid J."/>
            <person name="Rouhana J."/>
            <person name="Saada N."/>
            <person name="Shang Y."/>
            <person name="Simmons D."/>
            <person name="Thornton R."/>
            <person name="Warren J."/>
            <person name="Weissenberger G."/>
            <person name="Zhang J."/>
            <person name="Zhang L."/>
            <person name="Zhou C."/>
            <person name="Zhu D."/>
            <person name="Muzny D."/>
            <person name="Worley K."/>
            <person name="Gibbs R."/>
        </authorList>
    </citation>
    <scope>NUCLEOTIDE SEQUENCE [LARGE SCALE GENOMIC DNA]</scope>
    <source>
        <strain evidence="1 2">ATCC 49957</strain>
    </source>
</reference>